<name>A0A162DNZ5_9BACI</name>
<evidence type="ECO:0000313" key="3">
    <source>
        <dbReference type="Proteomes" id="UP000075806"/>
    </source>
</evidence>
<keyword evidence="3" id="KW-1185">Reference proteome</keyword>
<feature type="transmembrane region" description="Helical" evidence="1">
    <location>
        <begin position="97"/>
        <end position="116"/>
    </location>
</feature>
<dbReference type="Proteomes" id="UP000075806">
    <property type="component" value="Unassembled WGS sequence"/>
</dbReference>
<accession>A0A162DNZ5</accession>
<organism evidence="2 3">
    <name type="scientific">Alkalihalobacillus trypoxylicola</name>
    <dbReference type="NCBI Taxonomy" id="519424"/>
    <lineage>
        <taxon>Bacteria</taxon>
        <taxon>Bacillati</taxon>
        <taxon>Bacillota</taxon>
        <taxon>Bacilli</taxon>
        <taxon>Bacillales</taxon>
        <taxon>Bacillaceae</taxon>
        <taxon>Alkalihalobacillus</taxon>
    </lineage>
</organism>
<dbReference type="AlphaFoldDB" id="A0A162DNZ5"/>
<proteinExistence type="predicted"/>
<protein>
    <submittedName>
        <fullName evidence="2">Uncharacterized protein</fullName>
    </submittedName>
</protein>
<keyword evidence="1" id="KW-1133">Transmembrane helix</keyword>
<reference evidence="2" key="1">
    <citation type="submission" date="2016-02" db="EMBL/GenBank/DDBJ databases">
        <title>Genome sequence of Bacillus trypoxylicola KCTC 13244(T).</title>
        <authorList>
            <person name="Jeong H."/>
            <person name="Park S.-H."/>
            <person name="Choi S.-K."/>
        </authorList>
    </citation>
    <scope>NUCLEOTIDE SEQUENCE [LARGE SCALE GENOMIC DNA]</scope>
    <source>
        <strain evidence="2">KCTC 13244</strain>
    </source>
</reference>
<feature type="transmembrane region" description="Helical" evidence="1">
    <location>
        <begin position="22"/>
        <end position="42"/>
    </location>
</feature>
<keyword evidence="1" id="KW-0812">Transmembrane</keyword>
<feature type="transmembrane region" description="Helical" evidence="1">
    <location>
        <begin position="48"/>
        <end position="68"/>
    </location>
</feature>
<gene>
    <name evidence="2" type="ORF">AZF04_19915</name>
</gene>
<comment type="caution">
    <text evidence="2">The sequence shown here is derived from an EMBL/GenBank/DDBJ whole genome shotgun (WGS) entry which is preliminary data.</text>
</comment>
<evidence type="ECO:0000313" key="2">
    <source>
        <dbReference type="EMBL" id="KYG30432.1"/>
    </source>
</evidence>
<sequence length="124" mass="14532">MRRGFALVNFIQKLFSGVNPQYLFKSYFFSAVLSITFLYISLQSVTPVFMYLYLIFCGFLFPFASIVWDDFISTIMGDHIIMLPLPFMLLWKVVKIFALYFFTPLIAPVGILYIYFANGFHKRT</sequence>
<evidence type="ECO:0000256" key="1">
    <source>
        <dbReference type="SAM" id="Phobius"/>
    </source>
</evidence>
<keyword evidence="1" id="KW-0472">Membrane</keyword>
<dbReference type="EMBL" id="LTAO01000020">
    <property type="protein sequence ID" value="KYG30432.1"/>
    <property type="molecule type" value="Genomic_DNA"/>
</dbReference>